<protein>
    <submittedName>
        <fullName evidence="1">Uncharacterized protein</fullName>
    </submittedName>
</protein>
<accession>A0ABN8TIS5</accession>
<evidence type="ECO:0000313" key="1">
    <source>
        <dbReference type="EMBL" id="CAH8188883.1"/>
    </source>
</evidence>
<reference evidence="1" key="1">
    <citation type="submission" date="2022-06" db="EMBL/GenBank/DDBJ databases">
        <authorList>
            <person name="Goudenege D."/>
            <person name="Le Roux F."/>
        </authorList>
    </citation>
    <scope>NUCLEOTIDE SEQUENCE</scope>
    <source>
        <strain evidence="1">12-063</strain>
    </source>
</reference>
<keyword evidence="2" id="KW-1185">Reference proteome</keyword>
<name>A0ABN8TIS5_9VIBR</name>
<dbReference type="Proteomes" id="UP001152658">
    <property type="component" value="Unassembled WGS sequence"/>
</dbReference>
<dbReference type="EMBL" id="CALYLK010000001">
    <property type="protein sequence ID" value="CAH8188883.1"/>
    <property type="molecule type" value="Genomic_DNA"/>
</dbReference>
<sequence>MYLYKHPNSVYYTRICPPKKLVALGFPFDFKISLRTKERSEALRRNLVTAPIVIQSLDSVLLGTEISKDCLRQFKSDLNKLITSSWQQWGNPAALQAPTLKTTPQIKSKATPSKLPLKTWLAEFTDYKTDEGVTLSRSRHLIWGLNKPEAFLLSKLCQKWQGTLCLECNFKTSDVEISPIK</sequence>
<comment type="caution">
    <text evidence="1">The sequence shown here is derived from an EMBL/GenBank/DDBJ whole genome shotgun (WGS) entry which is preliminary data.</text>
</comment>
<evidence type="ECO:0000313" key="2">
    <source>
        <dbReference type="Proteomes" id="UP001152658"/>
    </source>
</evidence>
<gene>
    <name evidence="1" type="ORF">VAE063_1000079</name>
</gene>
<organism evidence="1 2">
    <name type="scientific">Vibrio aestuarianus</name>
    <dbReference type="NCBI Taxonomy" id="28171"/>
    <lineage>
        <taxon>Bacteria</taxon>
        <taxon>Pseudomonadati</taxon>
        <taxon>Pseudomonadota</taxon>
        <taxon>Gammaproteobacteria</taxon>
        <taxon>Vibrionales</taxon>
        <taxon>Vibrionaceae</taxon>
        <taxon>Vibrio</taxon>
    </lineage>
</organism>
<proteinExistence type="predicted"/>